<dbReference type="InterPro" id="IPR050767">
    <property type="entry name" value="Sel1_AlgK"/>
</dbReference>
<dbReference type="Proteomes" id="UP000004947">
    <property type="component" value="Unassembled WGS sequence"/>
</dbReference>
<dbReference type="SUPFAM" id="SSF81901">
    <property type="entry name" value="HCP-like"/>
    <property type="match status" value="1"/>
</dbReference>
<proteinExistence type="predicted"/>
<protein>
    <recommendedName>
        <fullName evidence="2">EF-hand domain-containing protein</fullName>
    </recommendedName>
</protein>
<dbReference type="STRING" id="313628.LNTAR_06969"/>
<keyword evidence="4" id="KW-1185">Reference proteome</keyword>
<comment type="caution">
    <text evidence="3">The sequence shown here is derived from an EMBL/GenBank/DDBJ whole genome shotgun (WGS) entry which is preliminary data.</text>
</comment>
<name>A6DMS9_9BACT</name>
<dbReference type="InterPro" id="IPR002048">
    <property type="entry name" value="EF_hand_dom"/>
</dbReference>
<feature type="signal peptide" evidence="1">
    <location>
        <begin position="1"/>
        <end position="22"/>
    </location>
</feature>
<dbReference type="Gene3D" id="1.10.238.10">
    <property type="entry name" value="EF-hand"/>
    <property type="match status" value="1"/>
</dbReference>
<organism evidence="3 4">
    <name type="scientific">Lentisphaera araneosa HTCC2155</name>
    <dbReference type="NCBI Taxonomy" id="313628"/>
    <lineage>
        <taxon>Bacteria</taxon>
        <taxon>Pseudomonadati</taxon>
        <taxon>Lentisphaerota</taxon>
        <taxon>Lentisphaeria</taxon>
        <taxon>Lentisphaerales</taxon>
        <taxon>Lentisphaeraceae</taxon>
        <taxon>Lentisphaera</taxon>
    </lineage>
</organism>
<dbReference type="SMART" id="SM00671">
    <property type="entry name" value="SEL1"/>
    <property type="match status" value="3"/>
</dbReference>
<dbReference type="OrthoDB" id="80091at2"/>
<dbReference type="SUPFAM" id="SSF47473">
    <property type="entry name" value="EF-hand"/>
    <property type="match status" value="1"/>
</dbReference>
<feature type="domain" description="EF-hand" evidence="2">
    <location>
        <begin position="56"/>
        <end position="84"/>
    </location>
</feature>
<feature type="chain" id="PRO_5002694155" description="EF-hand domain-containing protein" evidence="1">
    <location>
        <begin position="23"/>
        <end position="278"/>
    </location>
</feature>
<evidence type="ECO:0000256" key="1">
    <source>
        <dbReference type="SAM" id="SignalP"/>
    </source>
</evidence>
<sequence length="278" mass="31303">MNRFKKLVITTMLSLSFTSINAMVITSNKVSVSKTSNSTSKIVEPTPEILKMTPTELFALVDLDGNGQISYAEVAQVLERNPTIYSQIPKKLDLNPIAGAQTVASTLDEDLKKEEREKIQKKRLKKLEALAQAGYKSAILELGNNYFHGRLGLDKNTTLAAQWWQRGADKNHRQCMFNLAQLYMRGHGVEKSEDDALKYYMKAADFGLAQANINAALLLDRRKEYKKAIPYFQEASKLMFLSADKDKSGSLDLNEASIYINQKNFPNKKAKDIQKAKE</sequence>
<evidence type="ECO:0000259" key="2">
    <source>
        <dbReference type="PROSITE" id="PS50222"/>
    </source>
</evidence>
<dbReference type="InterPro" id="IPR006597">
    <property type="entry name" value="Sel1-like"/>
</dbReference>
<dbReference type="InterPro" id="IPR011990">
    <property type="entry name" value="TPR-like_helical_dom_sf"/>
</dbReference>
<dbReference type="Pfam" id="PF13202">
    <property type="entry name" value="EF-hand_5"/>
    <property type="match status" value="1"/>
</dbReference>
<dbReference type="Pfam" id="PF08238">
    <property type="entry name" value="Sel1"/>
    <property type="match status" value="2"/>
</dbReference>
<dbReference type="EMBL" id="ABCK01000012">
    <property type="protein sequence ID" value="EDM26965.1"/>
    <property type="molecule type" value="Genomic_DNA"/>
</dbReference>
<dbReference type="InterPro" id="IPR011992">
    <property type="entry name" value="EF-hand-dom_pair"/>
</dbReference>
<dbReference type="AlphaFoldDB" id="A6DMS9"/>
<dbReference type="RefSeq" id="WP_007279172.1">
    <property type="nucleotide sequence ID" value="NZ_ABCK01000012.1"/>
</dbReference>
<dbReference type="eggNOG" id="COG0790">
    <property type="taxonomic scope" value="Bacteria"/>
</dbReference>
<accession>A6DMS9</accession>
<reference evidence="3 4" key="1">
    <citation type="journal article" date="2010" name="J. Bacteriol.">
        <title>Genome sequence of Lentisphaera araneosa HTCC2155T, the type species of the order Lentisphaerales in the phylum Lentisphaerae.</title>
        <authorList>
            <person name="Thrash J.C."/>
            <person name="Cho J.C."/>
            <person name="Vergin K.L."/>
            <person name="Morris R.M."/>
            <person name="Giovannoni S.J."/>
        </authorList>
    </citation>
    <scope>NUCLEOTIDE SEQUENCE [LARGE SCALE GENOMIC DNA]</scope>
    <source>
        <strain evidence="3 4">HTCC2155</strain>
    </source>
</reference>
<dbReference type="Gene3D" id="1.25.40.10">
    <property type="entry name" value="Tetratricopeptide repeat domain"/>
    <property type="match status" value="1"/>
</dbReference>
<keyword evidence="1" id="KW-0732">Signal</keyword>
<dbReference type="PROSITE" id="PS50222">
    <property type="entry name" value="EF_HAND_2"/>
    <property type="match status" value="1"/>
</dbReference>
<evidence type="ECO:0000313" key="4">
    <source>
        <dbReference type="Proteomes" id="UP000004947"/>
    </source>
</evidence>
<evidence type="ECO:0000313" key="3">
    <source>
        <dbReference type="EMBL" id="EDM26965.1"/>
    </source>
</evidence>
<dbReference type="PANTHER" id="PTHR11102:SF160">
    <property type="entry name" value="ERAD-ASSOCIATED E3 UBIQUITIN-PROTEIN LIGASE COMPONENT HRD3"/>
    <property type="match status" value="1"/>
</dbReference>
<dbReference type="GO" id="GO:0005509">
    <property type="term" value="F:calcium ion binding"/>
    <property type="evidence" value="ECO:0007669"/>
    <property type="project" value="InterPro"/>
</dbReference>
<dbReference type="PANTHER" id="PTHR11102">
    <property type="entry name" value="SEL-1-LIKE PROTEIN"/>
    <property type="match status" value="1"/>
</dbReference>
<dbReference type="PROSITE" id="PS00018">
    <property type="entry name" value="EF_HAND_1"/>
    <property type="match status" value="1"/>
</dbReference>
<gene>
    <name evidence="3" type="ORF">LNTAR_06969</name>
</gene>
<dbReference type="InterPro" id="IPR018247">
    <property type="entry name" value="EF_Hand_1_Ca_BS"/>
</dbReference>